<dbReference type="CDD" id="cd06689">
    <property type="entry name" value="PDZ1_MUPP1-like"/>
    <property type="match status" value="1"/>
</dbReference>
<feature type="domain" description="PDZ" evidence="20">
    <location>
        <begin position="1116"/>
        <end position="1204"/>
    </location>
</feature>
<feature type="compositionally biased region" description="Polar residues" evidence="19">
    <location>
        <begin position="1610"/>
        <end position="1631"/>
    </location>
</feature>
<dbReference type="CDD" id="cd06668">
    <property type="entry name" value="PDZ4_MUPP1-like"/>
    <property type="match status" value="1"/>
</dbReference>
<dbReference type="CDD" id="cd10817">
    <property type="entry name" value="PDZ9_MUPP1-like"/>
    <property type="match status" value="1"/>
</dbReference>
<dbReference type="FunFam" id="2.30.42.10:FF:000089">
    <property type="entry name" value="multiple PDZ domain protein isoform X1"/>
    <property type="match status" value="1"/>
</dbReference>
<evidence type="ECO:0000256" key="8">
    <source>
        <dbReference type="ARBA" id="ARBA00022599"/>
    </source>
</evidence>
<dbReference type="Proteomes" id="UP000522331">
    <property type="component" value="Unassembled WGS sequence"/>
</dbReference>
<dbReference type="CDD" id="cd06671">
    <property type="entry name" value="PDZ7_MUPP1-PD6_PATJ-like"/>
    <property type="match status" value="1"/>
</dbReference>
<evidence type="ECO:0000256" key="11">
    <source>
        <dbReference type="ARBA" id="ARBA00023018"/>
    </source>
</evidence>
<evidence type="ECO:0000256" key="18">
    <source>
        <dbReference type="ARBA" id="ARBA00075678"/>
    </source>
</evidence>
<dbReference type="Gene3D" id="1.20.1440.360">
    <property type="match status" value="1"/>
</dbReference>
<dbReference type="PANTHER" id="PTHR19964:SF10">
    <property type="entry name" value="MULTIPLE PDZ DOMAIN PROTEIN"/>
    <property type="match status" value="1"/>
</dbReference>
<dbReference type="CDD" id="cd06676">
    <property type="entry name" value="PDZ13_MUPP1-like"/>
    <property type="match status" value="1"/>
</dbReference>
<evidence type="ECO:0000256" key="13">
    <source>
        <dbReference type="ARBA" id="ARBA00023273"/>
    </source>
</evidence>
<dbReference type="CDD" id="cd06791">
    <property type="entry name" value="PDZ3_MUPP1-like"/>
    <property type="match status" value="1"/>
</dbReference>
<dbReference type="FunFam" id="2.30.42.10:FF:000070">
    <property type="entry name" value="Multiple PDZ domain protein"/>
    <property type="match status" value="1"/>
</dbReference>
<dbReference type="CDD" id="cd06667">
    <property type="entry name" value="PDZ2_MUPP1-like"/>
    <property type="match status" value="1"/>
</dbReference>
<feature type="domain" description="PDZ" evidence="20">
    <location>
        <begin position="703"/>
        <end position="778"/>
    </location>
</feature>
<dbReference type="FunFam" id="2.30.42.10:FF:000093">
    <property type="entry name" value="multiple PDZ domain protein isoform X1"/>
    <property type="match status" value="1"/>
</dbReference>
<feature type="compositionally biased region" description="Low complexity" evidence="19">
    <location>
        <begin position="1217"/>
        <end position="1226"/>
    </location>
</feature>
<keyword evidence="4" id="KW-0796">Tight junction</keyword>
<evidence type="ECO:0000313" key="22">
    <source>
        <dbReference type="EMBL" id="NXB53732.1"/>
    </source>
</evidence>
<evidence type="ECO:0000256" key="4">
    <source>
        <dbReference type="ARBA" id="ARBA00022427"/>
    </source>
</evidence>
<evidence type="ECO:0000256" key="14">
    <source>
        <dbReference type="ARBA" id="ARBA00034102"/>
    </source>
</evidence>
<evidence type="ECO:0000256" key="2">
    <source>
        <dbReference type="ARBA" id="ARBA00004279"/>
    </source>
</evidence>
<evidence type="ECO:0000256" key="12">
    <source>
        <dbReference type="ARBA" id="ARBA00023136"/>
    </source>
</evidence>
<evidence type="ECO:0000256" key="16">
    <source>
        <dbReference type="ARBA" id="ARBA00057502"/>
    </source>
</evidence>
<dbReference type="CDD" id="cd06675">
    <property type="entry name" value="PDZ12_MUPP1-like"/>
    <property type="match status" value="1"/>
</dbReference>
<feature type="domain" description="L27" evidence="21">
    <location>
        <begin position="3"/>
        <end position="63"/>
    </location>
</feature>
<evidence type="ECO:0000256" key="15">
    <source>
        <dbReference type="ARBA" id="ARBA00034105"/>
    </source>
</evidence>
<dbReference type="GO" id="GO:0014069">
    <property type="term" value="C:postsynaptic density"/>
    <property type="evidence" value="ECO:0007669"/>
    <property type="project" value="UniProtKB-SubCell"/>
</dbReference>
<dbReference type="FunFam" id="2.30.42.10:FF:000072">
    <property type="entry name" value="multiple PDZ domain protein isoform X1"/>
    <property type="match status" value="1"/>
</dbReference>
<evidence type="ECO:0000256" key="3">
    <source>
        <dbReference type="ARBA" id="ARBA00004435"/>
    </source>
</evidence>
<dbReference type="FunFam" id="2.30.42.10:FF:000038">
    <property type="entry name" value="Multiple PDZ domain protein isoform X1"/>
    <property type="match status" value="1"/>
</dbReference>
<dbReference type="InterPro" id="IPR036892">
    <property type="entry name" value="L27_dom_sf"/>
</dbReference>
<feature type="domain" description="PDZ" evidence="20">
    <location>
        <begin position="973"/>
        <end position="1041"/>
    </location>
</feature>
<protein>
    <recommendedName>
        <fullName evidence="17">Multiple PDZ domain protein</fullName>
    </recommendedName>
    <alternativeName>
        <fullName evidence="18">Multi-PDZ domain protein 1</fullName>
    </alternativeName>
</protein>
<dbReference type="FunFam" id="2.30.42.10:FF:000058">
    <property type="entry name" value="multiple PDZ domain protein isoform X1"/>
    <property type="match status" value="1"/>
</dbReference>
<dbReference type="GO" id="GO:0005923">
    <property type="term" value="C:bicellular tight junction"/>
    <property type="evidence" value="ECO:0007669"/>
    <property type="project" value="UniProtKB-SubCell"/>
</dbReference>
<feature type="domain" description="PDZ" evidence="20">
    <location>
        <begin position="1501"/>
        <end position="1582"/>
    </location>
</feature>
<evidence type="ECO:0000256" key="10">
    <source>
        <dbReference type="ARBA" id="ARBA00022949"/>
    </source>
</evidence>
<dbReference type="InterPro" id="IPR004172">
    <property type="entry name" value="L27_dom"/>
</dbReference>
<feature type="domain" description="PDZ" evidence="20">
    <location>
        <begin position="379"/>
        <end position="465"/>
    </location>
</feature>
<dbReference type="CDD" id="cd06670">
    <property type="entry name" value="PDZ6_MUPP1-like"/>
    <property type="match status" value="1"/>
</dbReference>
<evidence type="ECO:0000256" key="6">
    <source>
        <dbReference type="ARBA" id="ARBA00022481"/>
    </source>
</evidence>
<dbReference type="GO" id="GO:0030425">
    <property type="term" value="C:dendrite"/>
    <property type="evidence" value="ECO:0007669"/>
    <property type="project" value="UniProtKB-SubCell"/>
</dbReference>
<evidence type="ECO:0000313" key="23">
    <source>
        <dbReference type="Proteomes" id="UP000522331"/>
    </source>
</evidence>
<feature type="domain" description="PDZ" evidence="20">
    <location>
        <begin position="1883"/>
        <end position="1969"/>
    </location>
</feature>
<feature type="region of interest" description="Disordered" evidence="19">
    <location>
        <begin position="1214"/>
        <end position="1240"/>
    </location>
</feature>
<keyword evidence="23" id="KW-1185">Reference proteome</keyword>
<dbReference type="SMART" id="SM00569">
    <property type="entry name" value="L27"/>
    <property type="match status" value="1"/>
</dbReference>
<evidence type="ECO:0000259" key="21">
    <source>
        <dbReference type="PROSITE" id="PS51022"/>
    </source>
</evidence>
<feature type="domain" description="PDZ" evidence="20">
    <location>
        <begin position="2008"/>
        <end position="2091"/>
    </location>
</feature>
<feature type="non-terminal residue" evidence="22">
    <location>
        <position position="1"/>
    </location>
</feature>
<keyword evidence="9" id="KW-0677">Repeat</keyword>
<keyword evidence="6" id="KW-0488">Methylation</keyword>
<dbReference type="InterPro" id="IPR036034">
    <property type="entry name" value="PDZ_sf"/>
</dbReference>
<name>A0A7K8ER56_LEURO</name>
<comment type="function">
    <text evidence="16">Member of the NMDAR signaling complex that may play a role in control of AMPAR potentiation and synaptic plasticity in excitatory synapses. Promotes clustering of HT2RC at the cell surface.</text>
</comment>
<keyword evidence="7" id="KW-0597">Phosphoprotein</keyword>
<feature type="domain" description="PDZ" evidence="20">
    <location>
        <begin position="1368"/>
        <end position="1451"/>
    </location>
</feature>
<dbReference type="PANTHER" id="PTHR19964">
    <property type="entry name" value="MULTIPLE PDZ DOMAIN PROTEIN"/>
    <property type="match status" value="1"/>
</dbReference>
<evidence type="ECO:0000259" key="20">
    <source>
        <dbReference type="PROSITE" id="PS50106"/>
    </source>
</evidence>
<dbReference type="InterPro" id="IPR015132">
    <property type="entry name" value="L27_2"/>
</dbReference>
<dbReference type="Gene3D" id="2.30.42.10">
    <property type="match status" value="13"/>
</dbReference>
<dbReference type="SUPFAM" id="SSF50156">
    <property type="entry name" value="PDZ domain-like"/>
    <property type="match status" value="13"/>
</dbReference>
<dbReference type="SMART" id="SM00228">
    <property type="entry name" value="PDZ"/>
    <property type="match status" value="13"/>
</dbReference>
<keyword evidence="12" id="KW-0472">Membrane</keyword>
<dbReference type="Pfam" id="PF09045">
    <property type="entry name" value="L27_2"/>
    <property type="match status" value="1"/>
</dbReference>
<evidence type="ECO:0000256" key="19">
    <source>
        <dbReference type="SAM" id="MobiDB-lite"/>
    </source>
</evidence>
<reference evidence="22 23" key="1">
    <citation type="submission" date="2019-09" db="EMBL/GenBank/DDBJ databases">
        <title>Bird 10,000 Genomes (B10K) Project - Family phase.</title>
        <authorList>
            <person name="Zhang G."/>
        </authorList>
    </citation>
    <scope>NUCLEOTIDE SEQUENCE [LARGE SCALE GENOMIC DNA]</scope>
    <source>
        <strain evidence="22">B10K-DU-002-02</strain>
        <tissue evidence="22">Muscle</tissue>
    </source>
</reference>
<feature type="domain" description="PDZ" evidence="20">
    <location>
        <begin position="141"/>
        <end position="228"/>
    </location>
</feature>
<feature type="domain" description="PDZ" evidence="20">
    <location>
        <begin position="1744"/>
        <end position="1826"/>
    </location>
</feature>
<dbReference type="PROSITE" id="PS50106">
    <property type="entry name" value="PDZ"/>
    <property type="match status" value="13"/>
</dbReference>
<gene>
    <name evidence="22" type="primary">Mpdz</name>
    <name evidence="22" type="ORF">LEUROT_R02647</name>
</gene>
<evidence type="ECO:0000256" key="5">
    <source>
        <dbReference type="ARBA" id="ARBA00022475"/>
    </source>
</evidence>
<evidence type="ECO:0000256" key="7">
    <source>
        <dbReference type="ARBA" id="ARBA00022553"/>
    </source>
</evidence>
<dbReference type="Pfam" id="PF16667">
    <property type="entry name" value="MPDZ_u10"/>
    <property type="match status" value="1"/>
</dbReference>
<dbReference type="CDD" id="cd06674">
    <property type="entry name" value="PDZ11_MUPP1-PDZ9_PATJ-like"/>
    <property type="match status" value="1"/>
</dbReference>
<dbReference type="InterPro" id="IPR001478">
    <property type="entry name" value="PDZ"/>
</dbReference>
<feature type="non-terminal residue" evidence="22">
    <location>
        <position position="2091"/>
    </location>
</feature>
<keyword evidence="10" id="KW-0965">Cell junction</keyword>
<keyword evidence="13" id="KW-0966">Cell projection</keyword>
<feature type="domain" description="PDZ" evidence="20">
    <location>
        <begin position="261"/>
        <end position="341"/>
    </location>
</feature>
<accession>A0A7K8ER56</accession>
<evidence type="ECO:0000256" key="17">
    <source>
        <dbReference type="ARBA" id="ARBA00073626"/>
    </source>
</evidence>
<dbReference type="FunFam" id="2.30.42.10:FF:000051">
    <property type="entry name" value="Multiple PDZ domain protein isoform X1"/>
    <property type="match status" value="1"/>
</dbReference>
<feature type="domain" description="PDZ" evidence="20">
    <location>
        <begin position="1648"/>
        <end position="1731"/>
    </location>
</feature>
<dbReference type="FunFam" id="2.30.42.10:FF:000110">
    <property type="entry name" value="multiple PDZ domain protein isoform X2"/>
    <property type="match status" value="1"/>
</dbReference>
<dbReference type="InterPro" id="IPR032078">
    <property type="entry name" value="MPDZ_u10"/>
</dbReference>
<feature type="compositionally biased region" description="Polar residues" evidence="19">
    <location>
        <begin position="1228"/>
        <end position="1240"/>
    </location>
</feature>
<keyword evidence="5" id="KW-1003">Cell membrane</keyword>
<proteinExistence type="predicted"/>
<keyword evidence="8" id="KW-0771">Synaptosome</keyword>
<dbReference type="CDD" id="cd06673">
    <property type="entry name" value="PDZ10_MUPP1-PDZ8_PATJ-like"/>
    <property type="match status" value="1"/>
</dbReference>
<keyword evidence="11" id="KW-0770">Synapse</keyword>
<evidence type="ECO:0000256" key="1">
    <source>
        <dbReference type="ARBA" id="ARBA00004221"/>
    </source>
</evidence>
<feature type="region of interest" description="Disordered" evidence="19">
    <location>
        <begin position="346"/>
        <end position="368"/>
    </location>
</feature>
<dbReference type="SUPFAM" id="SSF101288">
    <property type="entry name" value="L27 domain"/>
    <property type="match status" value="1"/>
</dbReference>
<feature type="region of interest" description="Disordered" evidence="19">
    <location>
        <begin position="1583"/>
        <end position="1635"/>
    </location>
</feature>
<evidence type="ECO:0000256" key="9">
    <source>
        <dbReference type="ARBA" id="ARBA00022737"/>
    </source>
</evidence>
<dbReference type="InterPro" id="IPR051342">
    <property type="entry name" value="PDZ_scaffold"/>
</dbReference>
<sequence>MIIATDTHRALQAMERLQAKLRDRGDVANEEKLNLLKSVLQSPLFNQILSLQTSVQQLRDQVNITPSIHSSGEFPQLLHHGVNVGSLPLNESYLLAQQNGSPANALEASMRSITPQINGKFSSDDFEQLIRNMSQGRLVETIDLVKPLSGGLGFSVVGLKSENRGELGIFVQEIQEGSVAHRDGKLKEADQILAINGQALDQTITHQQAISILQKAKDNVQLVVARGTFPQLISPVVSRSPSAASTVSAHSNPVHWQHVETIELVNDGSGLGFGIVGGKSTGVIVKTILPGGVADQHGRLCSGDHILKIGDTDLTGMSSEQVAQVLRQCGNRVKLVIARGPVEEPVLPAVPPGTPVPTSTPEKQDDASIDSCEDGEKFNVELTKNNQGLGITIAGYIGDKISEPSGIFVKSITKGSAVEHDGRIHVGDQIIVVDGTNLQGFTNQQAVDVLRHTGQTVQLTLIRRGLKQENRIPPQEDFNAPVEKDLLFQAMDSTTAKDNNETEKESPSLPCSARVVNIGDDMKQQETDFQLTNTEEAAAKIKWQRIMGSNYEIVVAVVNKFSESSGLGISLEATVGHHFIRSILPEGPVGRSGKLFSGDELLEVNEISLLGENHKDVVSILKELPIKVTMVCCRPVAPPVTQPEILESLSLSEVQLTEKGHIELGFIGSSDTEGTTLETADEGQSMEEVQSSSLAMWETEVQHIELEKGSMGLGFSILDYQDPVDPANTVIVIRSLVPGGVAEQDGRLLPGDRLMFVNDINLENGSLEEAVQALKGAPTGTVKIGVAKPLPLSPEEGYVSAKEDCFFYTAQSLEEGPADAALFHAELALVDSGEADLADESTFESQYSLERDVFQDSATALHDSACSGEVNDGFSLPLPTPKSVGEECPNAATDFRVSEKNLCNMNLNQTPRDEKSIVDSSLETASDFTKTDLLTLEVSDINQNESENTAACPVSLEGNSTLPNTVKNMYEKTITIAKGNSSLGMTVSSNKDGLGMIVRSVIHGGSISRDGRIGVGDCILSINEESTTNLTNAQARAMLRRHSLIGPDINITYVPAENLDEYRASLGQQTEGAVPLELFPSHIARELPELPEREEGEGEESELQNAAFSNWNQPRKVELWREPSKSLGISIVGGRGMGSRLSNGEVMRGIFIKHILEDSPAGKNGTLKTGDRIVEVDGIDLRDASHEQAVEAIRKAGNPVVFMVQSIISRPRPESLCSPSSASAPCGQKTTNPFYRQSSKNPSLLFPQNSVFSRPAVFSSTNPFADSSQFNTAKEVSNPIRVTFRCSPTNPFAPTPFKAFGQSDTEPEKTSLCNMPLPPPSAFSGMSCDVAQSSSIRLPEDVEKDDEFGYSWKKIMQRYGSLPGELHMIELEKGKTGLGLSLAGNRDRSRMSVFIVGIDPNGAAGKDGRLQIADELLEINGQILYGRTHQNASSIIKCAPSKVKVIFIRNKDAVNQMAVCPAKSIEASQCTSGTLQHQEIDISVANPSAFSDLSSCKNIQYVELPKDQGGFGIAISEEDTTNGVVIKSLTDHGAAAKDGRIKVGDVILAVDDEIVVGYPVEKFISLLKTSKSVVRLTINPAETDNLTTAPAPSSTVPAEKRNMQPPAAVPTSTSPEPEAVKNTSRSSTPAMLTSDPATCPIIPGCETTIDISKGRTGLGLSIVGGADTLLGAIIIHEVYEEGAASKDGRLWAGDQILEVNGIDLRNATHDEAINVLRQTPQKVRLTVYRDEAQYKEEDMYDVLNIELQKKPGKGLGLSIVGKRNDTGVFVSDIVKGGIADTDGRLMQGDQILRVNGEDVRNANQEAVAALLKCSLGTVRLEVGRIKAGPFHSERRTSQSSQVSEGSGSLSSFSFPVSGSGAPEVFESGLKKNTTASEIQGLRTVEIKKSPADSLGVSIAGGVGSPLGDVPIFIAMMHPNGVAAQTQKLRVGDRIVSICGTSTEGMTHSQAVNILKNASGTIELQVVAGGEVSVITGQQQDPPTSSLSFSGLTSTGIFQDDLGPPQYKTITLDRGPDGLGFSIVGGYGSPHGDLPIYVKTVFAKGAAAEDGRLKRGDQIIAVNGQSLEGVTHEEAVAILKRTKGTVTLTVLS</sequence>
<dbReference type="PROSITE" id="PS51022">
    <property type="entry name" value="L27"/>
    <property type="match status" value="1"/>
</dbReference>
<feature type="compositionally biased region" description="Polar residues" evidence="19">
    <location>
        <begin position="1583"/>
        <end position="1596"/>
    </location>
</feature>
<dbReference type="CDD" id="cd06669">
    <property type="entry name" value="PDZ5_MUPP1-like"/>
    <property type="match status" value="1"/>
</dbReference>
<dbReference type="FunFam" id="2.30.42.10:FF:000057">
    <property type="entry name" value="multiple PDZ domain protein isoform X1"/>
    <property type="match status" value="1"/>
</dbReference>
<comment type="caution">
    <text evidence="22">The sequence shown here is derived from an EMBL/GenBank/DDBJ whole genome shotgun (WGS) entry which is preliminary data.</text>
</comment>
<comment type="subcellular location">
    <subcellularLocation>
        <location evidence="1">Apical cell membrane</location>
    </subcellularLocation>
    <subcellularLocation>
        <location evidence="3">Cell junction</location>
        <location evidence="3">Tight junction</location>
    </subcellularLocation>
    <subcellularLocation>
        <location evidence="2">Cell projection</location>
        <location evidence="2">Dendrite</location>
    </subcellularLocation>
    <subcellularLocation>
        <location evidence="15">Postsynaptic density</location>
    </subcellularLocation>
    <subcellularLocation>
        <location evidence="14">Synapse</location>
        <location evidence="14">Synaptosome</location>
    </subcellularLocation>
</comment>
<dbReference type="Pfam" id="PF00595">
    <property type="entry name" value="PDZ"/>
    <property type="match status" value="12"/>
</dbReference>
<dbReference type="EMBL" id="VZTC01009307">
    <property type="protein sequence ID" value="NXB53732.1"/>
    <property type="molecule type" value="Genomic_DNA"/>
</dbReference>
<organism evidence="22 23">
    <name type="scientific">Leucopsar rothschildi</name>
    <name type="common">Bali myna</name>
    <name type="synonym">Rothschild's mynah</name>
    <dbReference type="NCBI Taxonomy" id="127929"/>
    <lineage>
        <taxon>Eukaryota</taxon>
        <taxon>Metazoa</taxon>
        <taxon>Chordata</taxon>
        <taxon>Craniata</taxon>
        <taxon>Vertebrata</taxon>
        <taxon>Euteleostomi</taxon>
        <taxon>Archelosauria</taxon>
        <taxon>Archosauria</taxon>
        <taxon>Dinosauria</taxon>
        <taxon>Saurischia</taxon>
        <taxon>Theropoda</taxon>
        <taxon>Coelurosauria</taxon>
        <taxon>Aves</taxon>
        <taxon>Neognathae</taxon>
        <taxon>Neoaves</taxon>
        <taxon>Telluraves</taxon>
        <taxon>Australaves</taxon>
        <taxon>Passeriformes</taxon>
        <taxon>Sturnidae</taxon>
        <taxon>Leucopsar</taxon>
    </lineage>
</organism>
<dbReference type="CDD" id="cd06672">
    <property type="entry name" value="PDZ8_MUPP1-PDZ7_PATJ-PDZ2_INAD-like"/>
    <property type="match status" value="1"/>
</dbReference>
<dbReference type="GO" id="GO:0016324">
    <property type="term" value="C:apical plasma membrane"/>
    <property type="evidence" value="ECO:0007669"/>
    <property type="project" value="UniProtKB-SubCell"/>
</dbReference>
<feature type="domain" description="PDZ" evidence="20">
    <location>
        <begin position="555"/>
        <end position="636"/>
    </location>
</feature>